<evidence type="ECO:0000313" key="3">
    <source>
        <dbReference type="Proteomes" id="UP001626537"/>
    </source>
</evidence>
<dbReference type="Pfam" id="PF01636">
    <property type="entry name" value="APH"/>
    <property type="match status" value="1"/>
</dbReference>
<dbReference type="Proteomes" id="UP001626537">
    <property type="component" value="Chromosome"/>
</dbReference>
<keyword evidence="3" id="KW-1185">Reference proteome</keyword>
<feature type="domain" description="Aminoglycoside phosphotransferase" evidence="1">
    <location>
        <begin position="39"/>
        <end position="241"/>
    </location>
</feature>
<dbReference type="Gene3D" id="3.30.200.20">
    <property type="entry name" value="Phosphorylase Kinase, domain 1"/>
    <property type="match status" value="1"/>
</dbReference>
<dbReference type="CDD" id="cd05151">
    <property type="entry name" value="ChoK-like"/>
    <property type="match status" value="1"/>
</dbReference>
<dbReference type="Gene3D" id="3.90.1200.10">
    <property type="match status" value="1"/>
</dbReference>
<gene>
    <name evidence="2" type="ORF">R0135_07075</name>
</gene>
<organism evidence="2 3">
    <name type="scientific">Congregibacter variabilis</name>
    <dbReference type="NCBI Taxonomy" id="3081200"/>
    <lineage>
        <taxon>Bacteria</taxon>
        <taxon>Pseudomonadati</taxon>
        <taxon>Pseudomonadota</taxon>
        <taxon>Gammaproteobacteria</taxon>
        <taxon>Cellvibrionales</taxon>
        <taxon>Halieaceae</taxon>
        <taxon>Congregibacter</taxon>
    </lineage>
</organism>
<dbReference type="GO" id="GO:0016301">
    <property type="term" value="F:kinase activity"/>
    <property type="evidence" value="ECO:0007669"/>
    <property type="project" value="UniProtKB-KW"/>
</dbReference>
<keyword evidence="2" id="KW-0418">Kinase</keyword>
<dbReference type="PANTHER" id="PTHR40086">
    <property type="entry name" value="PHOSPHOTRANSFERASE YTMP-RELATED"/>
    <property type="match status" value="1"/>
</dbReference>
<dbReference type="SUPFAM" id="SSF56112">
    <property type="entry name" value="Protein kinase-like (PK-like)"/>
    <property type="match status" value="1"/>
</dbReference>
<protein>
    <submittedName>
        <fullName evidence="2">Choline/ethanolamine kinase family protein</fullName>
        <ecNumber evidence="2">2.7.-.-</ecNumber>
    </submittedName>
</protein>
<dbReference type="EMBL" id="CP136864">
    <property type="protein sequence ID" value="WOJ94924.1"/>
    <property type="molecule type" value="Genomic_DNA"/>
</dbReference>
<keyword evidence="2" id="KW-0808">Transferase</keyword>
<proteinExistence type="predicted"/>
<dbReference type="PANTHER" id="PTHR40086:SF1">
    <property type="entry name" value="CELL CYCLE REGULATOR CCRZ"/>
    <property type="match status" value="1"/>
</dbReference>
<accession>A0ABZ0I8N5</accession>
<evidence type="ECO:0000259" key="1">
    <source>
        <dbReference type="Pfam" id="PF01636"/>
    </source>
</evidence>
<dbReference type="InterPro" id="IPR052077">
    <property type="entry name" value="CcrZ_PhaseVar_Mediator"/>
</dbReference>
<evidence type="ECO:0000313" key="2">
    <source>
        <dbReference type="EMBL" id="WOJ94924.1"/>
    </source>
</evidence>
<dbReference type="RefSeq" id="WP_407349558.1">
    <property type="nucleotide sequence ID" value="NZ_CP136864.1"/>
</dbReference>
<name>A0ABZ0I8N5_9GAMM</name>
<sequence length="291" mass="32261">MEAVAQQLASSTRRIVDEVCKDHAAWAPQLDSAPTPGSRLDGGYNHHVQLIETPGQRWVLRIDKQNRDTSHRERELAIQTQAAACKIAPGILFSDPKRGITVMEWIDAQQDAQNTAADFAGLLRAIHALPPLGECLESTAVLQRYQTAIKPESSLAELMRTGHSRINKAVSELGKQKNIATVLCHNDLLRANCLRSKDRLYALDWEYAAPGDAFFDLAVCASDLPGRVNGELLELYLQRPATQAEQRRFKAQSLVYACIEACWFSVHHSSSNQASLSHRKLAEFLLNGAPQ</sequence>
<dbReference type="InterPro" id="IPR011009">
    <property type="entry name" value="Kinase-like_dom_sf"/>
</dbReference>
<reference evidence="2 3" key="1">
    <citation type="submission" date="2023-10" db="EMBL/GenBank/DDBJ databases">
        <title>Two novel species belonging to the OM43/NOR5 clade.</title>
        <authorList>
            <person name="Park M."/>
        </authorList>
    </citation>
    <scope>NUCLEOTIDE SEQUENCE [LARGE SCALE GENOMIC DNA]</scope>
    <source>
        <strain evidence="2 3">IMCC43200</strain>
    </source>
</reference>
<dbReference type="InterPro" id="IPR002575">
    <property type="entry name" value="Aminoglycoside_PTrfase"/>
</dbReference>
<dbReference type="EC" id="2.7.-.-" evidence="2"/>